<dbReference type="Gene3D" id="3.30.40.10">
    <property type="entry name" value="Zinc/RING finger domain, C3HC4 (zinc finger)"/>
    <property type="match status" value="1"/>
</dbReference>
<dbReference type="GO" id="GO:0016020">
    <property type="term" value="C:membrane"/>
    <property type="evidence" value="ECO:0007669"/>
    <property type="project" value="UniProtKB-SubCell"/>
</dbReference>
<keyword evidence="7" id="KW-1133">Transmembrane helix</keyword>
<dbReference type="AlphaFoldDB" id="A0A445KJ47"/>
<keyword evidence="4" id="KW-0862">Zinc</keyword>
<sequence length="310" mass="33434">MSELSQFTSIIISTTLLAMNLSNRSSLSILVIPTPIPPPPSKLITTLLQITSRITDNFSSVDLTRNFHYDIISIHSLAPFSQFGLGTMETGRIQGPWGFRSLSKVVLCTISGALTVCFAIAGALTGAIAGALAAKATKSGLLRGVSLGAIAGSILSVEVLEASRAYWCMEQTGSRGASSMADFIEELVRGRLVEESLTPAILTAYNLQFEQVGIANTGYDEIHDVHGLVAPRGLSGDSLKRLPHHMISKDMKADNTCCAICLQDIEVGEIARSLPRCHHTFHLICVDKWLVKNDSCPVCRQNVQLVPWAI</sequence>
<comment type="subcellular location">
    <subcellularLocation>
        <location evidence="1">Membrane</location>
    </subcellularLocation>
</comment>
<keyword evidence="5 7" id="KW-0472">Membrane</keyword>
<reference evidence="9 10" key="1">
    <citation type="submission" date="2018-09" db="EMBL/GenBank/DDBJ databases">
        <title>A high-quality reference genome of wild soybean provides a powerful tool to mine soybean genomes.</title>
        <authorList>
            <person name="Xie M."/>
            <person name="Chung C.Y.L."/>
            <person name="Li M.-W."/>
            <person name="Wong F.-L."/>
            <person name="Chan T.-F."/>
            <person name="Lam H.-M."/>
        </authorList>
    </citation>
    <scope>NUCLEOTIDE SEQUENCE [LARGE SCALE GENOMIC DNA]</scope>
    <source>
        <strain evidence="10">cv. W05</strain>
        <tissue evidence="9">Hypocotyl of etiolated seedlings</tissue>
    </source>
</reference>
<keyword evidence="10" id="KW-1185">Reference proteome</keyword>
<evidence type="ECO:0000256" key="5">
    <source>
        <dbReference type="ARBA" id="ARBA00023136"/>
    </source>
</evidence>
<dbReference type="CDD" id="cd23119">
    <property type="entry name" value="RING-H2_NIPL1-like"/>
    <property type="match status" value="1"/>
</dbReference>
<dbReference type="GO" id="GO:0008270">
    <property type="term" value="F:zinc ion binding"/>
    <property type="evidence" value="ECO:0007669"/>
    <property type="project" value="UniProtKB-KW"/>
</dbReference>
<keyword evidence="3 6" id="KW-0863">Zinc-finger</keyword>
<feature type="domain" description="RING-type" evidence="8">
    <location>
        <begin position="258"/>
        <end position="300"/>
    </location>
</feature>
<evidence type="ECO:0000256" key="6">
    <source>
        <dbReference type="PROSITE-ProRule" id="PRU00175"/>
    </source>
</evidence>
<evidence type="ECO:0000313" key="9">
    <source>
        <dbReference type="EMBL" id="RZC10657.1"/>
    </source>
</evidence>
<accession>A0A445KJ47</accession>
<dbReference type="SUPFAM" id="SSF57850">
    <property type="entry name" value="RING/U-box"/>
    <property type="match status" value="1"/>
</dbReference>
<comment type="caution">
    <text evidence="9">The sequence shown here is derived from an EMBL/GenBank/DDBJ whole genome shotgun (WGS) entry which is preliminary data.</text>
</comment>
<gene>
    <name evidence="9" type="ORF">D0Y65_011082</name>
</gene>
<proteinExistence type="predicted"/>
<dbReference type="PANTHER" id="PTHR46151:SF18">
    <property type="entry name" value="NEP1-INTERACTING PROTEIN-LIKE 2"/>
    <property type="match status" value="1"/>
</dbReference>
<name>A0A445KJ47_GLYSO</name>
<keyword evidence="7" id="KW-0812">Transmembrane</keyword>
<evidence type="ECO:0000313" key="10">
    <source>
        <dbReference type="Proteomes" id="UP000289340"/>
    </source>
</evidence>
<dbReference type="InterPro" id="IPR013083">
    <property type="entry name" value="Znf_RING/FYVE/PHD"/>
</dbReference>
<dbReference type="Proteomes" id="UP000289340">
    <property type="component" value="Chromosome 5"/>
</dbReference>
<evidence type="ECO:0000256" key="7">
    <source>
        <dbReference type="SAM" id="Phobius"/>
    </source>
</evidence>
<organism evidence="9 10">
    <name type="scientific">Glycine soja</name>
    <name type="common">Wild soybean</name>
    <dbReference type="NCBI Taxonomy" id="3848"/>
    <lineage>
        <taxon>Eukaryota</taxon>
        <taxon>Viridiplantae</taxon>
        <taxon>Streptophyta</taxon>
        <taxon>Embryophyta</taxon>
        <taxon>Tracheophyta</taxon>
        <taxon>Spermatophyta</taxon>
        <taxon>Magnoliopsida</taxon>
        <taxon>eudicotyledons</taxon>
        <taxon>Gunneridae</taxon>
        <taxon>Pentapetalae</taxon>
        <taxon>rosids</taxon>
        <taxon>fabids</taxon>
        <taxon>Fabales</taxon>
        <taxon>Fabaceae</taxon>
        <taxon>Papilionoideae</taxon>
        <taxon>50 kb inversion clade</taxon>
        <taxon>NPAAA clade</taxon>
        <taxon>indigoferoid/millettioid clade</taxon>
        <taxon>Phaseoleae</taxon>
        <taxon>Glycine</taxon>
        <taxon>Glycine subgen. Soja</taxon>
    </lineage>
</organism>
<evidence type="ECO:0000256" key="3">
    <source>
        <dbReference type="ARBA" id="ARBA00022771"/>
    </source>
</evidence>
<evidence type="ECO:0000256" key="4">
    <source>
        <dbReference type="ARBA" id="ARBA00022833"/>
    </source>
</evidence>
<evidence type="ECO:0000256" key="1">
    <source>
        <dbReference type="ARBA" id="ARBA00004370"/>
    </source>
</evidence>
<evidence type="ECO:0000259" key="8">
    <source>
        <dbReference type="PROSITE" id="PS50089"/>
    </source>
</evidence>
<protein>
    <submittedName>
        <fullName evidence="9">NEP1-interacting protein-like 2</fullName>
    </submittedName>
</protein>
<feature type="transmembrane region" description="Helical" evidence="7">
    <location>
        <begin position="105"/>
        <end position="134"/>
    </location>
</feature>
<dbReference type="InterPro" id="IPR001841">
    <property type="entry name" value="Znf_RING"/>
</dbReference>
<dbReference type="PANTHER" id="PTHR46151">
    <property type="entry name" value="NEP1-INTERACTING PROTEIN-LIKE 2"/>
    <property type="match status" value="1"/>
</dbReference>
<dbReference type="EMBL" id="QZWG01000005">
    <property type="protein sequence ID" value="RZC10657.1"/>
    <property type="molecule type" value="Genomic_DNA"/>
</dbReference>
<dbReference type="SMART" id="SM00184">
    <property type="entry name" value="RING"/>
    <property type="match status" value="1"/>
</dbReference>
<evidence type="ECO:0000256" key="2">
    <source>
        <dbReference type="ARBA" id="ARBA00022723"/>
    </source>
</evidence>
<keyword evidence="2" id="KW-0479">Metal-binding</keyword>
<dbReference type="Pfam" id="PF13639">
    <property type="entry name" value="zf-RING_2"/>
    <property type="match status" value="1"/>
</dbReference>
<dbReference type="PROSITE" id="PS50089">
    <property type="entry name" value="ZF_RING_2"/>
    <property type="match status" value="1"/>
</dbReference>